<dbReference type="PANTHER" id="PTHR14343:SF3">
    <property type="entry name" value="SIMILAR TO PREDICTED GENE ICRFP703B1614Q5.5"/>
    <property type="match status" value="1"/>
</dbReference>
<feature type="domain" description="DUF4537" evidence="2">
    <location>
        <begin position="85"/>
        <end position="222"/>
    </location>
</feature>
<evidence type="ECO:0000313" key="4">
    <source>
        <dbReference type="RefSeq" id="XP_028371631.1"/>
    </source>
</evidence>
<evidence type="ECO:0000313" key="3">
    <source>
        <dbReference type="Proteomes" id="UP000504628"/>
    </source>
</evidence>
<dbReference type="CTD" id="133955227"/>
<dbReference type="RefSeq" id="XP_035884881.1">
    <property type="nucleotide sequence ID" value="XM_036028988.1"/>
</dbReference>
<reference evidence="4 5" key="1">
    <citation type="submission" date="2025-04" db="UniProtKB">
        <authorList>
            <consortium name="RefSeq"/>
        </authorList>
    </citation>
    <scope>IDENTIFICATION</scope>
    <source>
        <tissue evidence="4 5">Muscle</tissue>
    </source>
</reference>
<proteinExistence type="predicted"/>
<evidence type="ECO:0000313" key="5">
    <source>
        <dbReference type="RefSeq" id="XP_035884881.1"/>
    </source>
</evidence>
<dbReference type="RefSeq" id="XP_028371631.1">
    <property type="nucleotide sequence ID" value="XM_028515830.2"/>
</dbReference>
<dbReference type="OrthoDB" id="6241467at2759"/>
<dbReference type="Pfam" id="PF15057">
    <property type="entry name" value="DUF4537"/>
    <property type="match status" value="1"/>
</dbReference>
<protein>
    <submittedName>
        <fullName evidence="4 5">Uncharacterized protein C11orf16 homolog isoform X1</fullName>
    </submittedName>
</protein>
<dbReference type="KEGG" id="pdic:114499561"/>
<dbReference type="InterPro" id="IPR032770">
    <property type="entry name" value="DUF4537"/>
</dbReference>
<organism evidence="3 4">
    <name type="scientific">Phyllostomus discolor</name>
    <name type="common">pale spear-nosed bat</name>
    <dbReference type="NCBI Taxonomy" id="89673"/>
    <lineage>
        <taxon>Eukaryota</taxon>
        <taxon>Metazoa</taxon>
        <taxon>Chordata</taxon>
        <taxon>Craniata</taxon>
        <taxon>Vertebrata</taxon>
        <taxon>Euteleostomi</taxon>
        <taxon>Mammalia</taxon>
        <taxon>Eutheria</taxon>
        <taxon>Laurasiatheria</taxon>
        <taxon>Chiroptera</taxon>
        <taxon>Yangochiroptera</taxon>
        <taxon>Phyllostomidae</taxon>
        <taxon>Phyllostominae</taxon>
        <taxon>Phyllostomus</taxon>
    </lineage>
</organism>
<feature type="compositionally biased region" description="Basic and acidic residues" evidence="1">
    <location>
        <begin position="401"/>
        <end position="416"/>
    </location>
</feature>
<dbReference type="PANTHER" id="PTHR14343">
    <property type="entry name" value="VWFA DOMAIN-CONTAINING PROTEIN"/>
    <property type="match status" value="1"/>
</dbReference>
<name>A0A6J2LWA9_9CHIR</name>
<evidence type="ECO:0000256" key="1">
    <source>
        <dbReference type="SAM" id="MobiDB-lite"/>
    </source>
</evidence>
<dbReference type="GeneID" id="114499561"/>
<evidence type="ECO:0000259" key="2">
    <source>
        <dbReference type="Pfam" id="PF15057"/>
    </source>
</evidence>
<sequence length="466" mass="51140">MESSAEPGMPLPKYCSVATTLEVPAWAGTAPPWDFAFTCPFGPQAPWLTWHSPLTRCVSYQPYLHVAEPAWQGPRWLGRAGDAAGTWVLARREPDGFYYRAQIKTAPELERQGALLVEFEAPLVTGPELPAQRQSVVLEEDVVRFSPSMECSLQPGDKVLSPWEPDRQRYGPATVLGLEARDPQRAWKEEITVHFWNGKTATVPLSGVRWVPPAVWKKAVEKLRWPSTREHPSALLRAPCCSLLGPGTACVTYRLPLGPPFLCPPCHPHACCQLLCQGCLGCPLAGPTWWPLTRASGVTAREHPEAELKPTAQLLPLEAPKEEKGAVPAPIAVSSSSEEDVEKDLEMGPRQRPMVDSTANTDPVPAEKAPRRPGGPCQPEWRYWRRNGPEPQPGKPGLGKRCCDTQKEVKGNKQQREQTAVEGNAKELALEATDTEPLQLPPEKAASRALSPGATEARLRCQSSSD</sequence>
<feature type="region of interest" description="Disordered" evidence="1">
    <location>
        <begin position="301"/>
        <end position="466"/>
    </location>
</feature>
<accession>A0A6J2LWA9</accession>
<dbReference type="AlphaFoldDB" id="A0A6J2LWA9"/>
<keyword evidence="3" id="KW-1185">Reference proteome</keyword>
<dbReference type="Proteomes" id="UP000504628">
    <property type="component" value="Chromosome 6"/>
</dbReference>
<gene>
    <name evidence="4 5" type="primary">C6H11orf16</name>
</gene>